<dbReference type="AlphaFoldDB" id="F9W7Y8"/>
<reference evidence="2" key="1">
    <citation type="submission" date="2011-07" db="EMBL/GenBank/DDBJ databases">
        <title>Divergent evolution of antigenic variation in African trypanosomes.</title>
        <authorList>
            <person name="Jackson A.P."/>
            <person name="Berry A."/>
            <person name="Allison H.C."/>
            <person name="Burton P."/>
            <person name="Anderson J."/>
            <person name="Aslett M."/>
            <person name="Brown R."/>
            <person name="Corton N."/>
            <person name="Harris D."/>
            <person name="Hauser H."/>
            <person name="Gamble J."/>
            <person name="Gilderthorp R."/>
            <person name="McQuillan J."/>
            <person name="Quail M.A."/>
            <person name="Sanders M."/>
            <person name="Van Tonder A."/>
            <person name="Ginger M.L."/>
            <person name="Donelson J.E."/>
            <person name="Field M.C."/>
            <person name="Barry J.D."/>
            <person name="Berriman M."/>
            <person name="Hertz-Fowler C."/>
        </authorList>
    </citation>
    <scope>NUCLEOTIDE SEQUENCE [LARGE SCALE GENOMIC DNA]</scope>
    <source>
        <strain evidence="2">IL3000</strain>
    </source>
</reference>
<gene>
    <name evidence="1" type="ORF">TCIL3000_0_40775</name>
</gene>
<dbReference type="Proteomes" id="UP000000702">
    <property type="component" value="Unassembled WGS sequence"/>
</dbReference>
<reference evidence="1 2" key="2">
    <citation type="journal article" date="2012" name="Proc. Natl. Acad. Sci. U.S.A.">
        <title>Antigenic diversity is generated by distinct evolutionary mechanisms in African trypanosome species.</title>
        <authorList>
            <person name="Jackson A.P."/>
            <person name="Berry A."/>
            <person name="Aslett M."/>
            <person name="Allison H.C."/>
            <person name="Burton P."/>
            <person name="Vavrova-Anderson J."/>
            <person name="Brown R."/>
            <person name="Browne H."/>
            <person name="Corton N."/>
            <person name="Hauser H."/>
            <person name="Gamble J."/>
            <person name="Gilderthorp R."/>
            <person name="Marcello L."/>
            <person name="McQuillan J."/>
            <person name="Otto T.D."/>
            <person name="Quail M.A."/>
            <person name="Sanders M.J."/>
            <person name="van Tonder A."/>
            <person name="Ginger M.L."/>
            <person name="Field M.C."/>
            <person name="Barry J.D."/>
            <person name="Hertz-Fowler C."/>
            <person name="Berriman M."/>
        </authorList>
    </citation>
    <scope>NUCLEOTIDE SEQUENCE [LARGE SCALE GENOMIC DNA]</scope>
    <source>
        <strain evidence="1 2">IL3000</strain>
    </source>
</reference>
<keyword evidence="2" id="KW-1185">Reference proteome</keyword>
<dbReference type="VEuPathDB" id="TriTrypDB:TcIL3000_0_40775"/>
<name>F9W7Y8_TRYCI</name>
<dbReference type="EMBL" id="CAEQ01001106">
    <property type="protein sequence ID" value="CCD13311.1"/>
    <property type="molecule type" value="Genomic_DNA"/>
</dbReference>
<sequence length="156" mass="18534">MWPTYQSSLYMVLFHSIFTPPRKTTVCDKMIVEGFCIQEQMIMMMIFNAMNMSPHEIIRKNMFKGIFLLLWWRFWHIKSLTPHAPLLPRYLNNNNKNDNDKQCMQSFPIVFMYNPRNKCTIILYGCGLLSDLDSFSGICLLFFGYELYFIVCVKPL</sequence>
<proteinExistence type="predicted"/>
<evidence type="ECO:0000313" key="1">
    <source>
        <dbReference type="EMBL" id="CCD13311.1"/>
    </source>
</evidence>
<comment type="caution">
    <text evidence="1">The sequence shown here is derived from an EMBL/GenBank/DDBJ whole genome shotgun (WGS) entry which is preliminary data.</text>
</comment>
<protein>
    <submittedName>
        <fullName evidence="1">WGS project CAEQ00000000 data, annotated contig 1678</fullName>
    </submittedName>
</protein>
<evidence type="ECO:0000313" key="2">
    <source>
        <dbReference type="Proteomes" id="UP000000702"/>
    </source>
</evidence>
<organism evidence="1 2">
    <name type="scientific">Trypanosoma congolense (strain IL3000)</name>
    <dbReference type="NCBI Taxonomy" id="1068625"/>
    <lineage>
        <taxon>Eukaryota</taxon>
        <taxon>Discoba</taxon>
        <taxon>Euglenozoa</taxon>
        <taxon>Kinetoplastea</taxon>
        <taxon>Metakinetoplastina</taxon>
        <taxon>Trypanosomatida</taxon>
        <taxon>Trypanosomatidae</taxon>
        <taxon>Trypanosoma</taxon>
        <taxon>Nannomonas</taxon>
    </lineage>
</organism>
<accession>F9W7Y8</accession>